<reference evidence="1 2" key="1">
    <citation type="journal article" date="2019" name="New Phytol.">
        <title>Comparative genomics reveals unique wood-decay strategies and fruiting body development in the Schizophyllaceae.</title>
        <authorList>
            <person name="Almasi E."/>
            <person name="Sahu N."/>
            <person name="Krizsan K."/>
            <person name="Balint B."/>
            <person name="Kovacs G.M."/>
            <person name="Kiss B."/>
            <person name="Cseklye J."/>
            <person name="Drula E."/>
            <person name="Henrissat B."/>
            <person name="Nagy I."/>
            <person name="Chovatia M."/>
            <person name="Adam C."/>
            <person name="LaButti K."/>
            <person name="Lipzen A."/>
            <person name="Riley R."/>
            <person name="Grigoriev I.V."/>
            <person name="Nagy L.G."/>
        </authorList>
    </citation>
    <scope>NUCLEOTIDE SEQUENCE [LARGE SCALE GENOMIC DNA]</scope>
    <source>
        <strain evidence="1 2">NL-1724</strain>
    </source>
</reference>
<organism evidence="1 2">
    <name type="scientific">Schizophyllum amplum</name>
    <dbReference type="NCBI Taxonomy" id="97359"/>
    <lineage>
        <taxon>Eukaryota</taxon>
        <taxon>Fungi</taxon>
        <taxon>Dikarya</taxon>
        <taxon>Basidiomycota</taxon>
        <taxon>Agaricomycotina</taxon>
        <taxon>Agaricomycetes</taxon>
        <taxon>Agaricomycetidae</taxon>
        <taxon>Agaricales</taxon>
        <taxon>Schizophyllaceae</taxon>
        <taxon>Schizophyllum</taxon>
    </lineage>
</organism>
<accession>A0A550C792</accession>
<evidence type="ECO:0000313" key="2">
    <source>
        <dbReference type="Proteomes" id="UP000320762"/>
    </source>
</evidence>
<sequence>MRSDEDIVADHVHAHGKNLALSRVMHPDSAQVGRGDVVNSQMFMVGAHDPIVDQGHL</sequence>
<proteinExistence type="predicted"/>
<evidence type="ECO:0000313" key="1">
    <source>
        <dbReference type="EMBL" id="TRM60661.1"/>
    </source>
</evidence>
<protein>
    <submittedName>
        <fullName evidence="1">Uncharacterized protein</fullName>
    </submittedName>
</protein>
<dbReference type="AlphaFoldDB" id="A0A550C792"/>
<keyword evidence="2" id="KW-1185">Reference proteome</keyword>
<gene>
    <name evidence="1" type="ORF">BD626DRAFT_504814</name>
</gene>
<dbReference type="Proteomes" id="UP000320762">
    <property type="component" value="Unassembled WGS sequence"/>
</dbReference>
<dbReference type="EMBL" id="VDMD01000021">
    <property type="protein sequence ID" value="TRM60661.1"/>
    <property type="molecule type" value="Genomic_DNA"/>
</dbReference>
<comment type="caution">
    <text evidence="1">The sequence shown here is derived from an EMBL/GenBank/DDBJ whole genome shotgun (WGS) entry which is preliminary data.</text>
</comment>
<name>A0A550C792_9AGAR</name>